<dbReference type="RefSeq" id="XP_009019358.1">
    <property type="nucleotide sequence ID" value="XM_009021110.1"/>
</dbReference>
<dbReference type="Proteomes" id="UP000015101">
    <property type="component" value="Unassembled WGS sequence"/>
</dbReference>
<dbReference type="PANTHER" id="PTHR24333">
    <property type="entry name" value="HOMEO BOX HB9 LIKE A-RELATED"/>
    <property type="match status" value="1"/>
</dbReference>
<dbReference type="eggNOG" id="KOG0488">
    <property type="taxonomic scope" value="Eukaryota"/>
</dbReference>
<dbReference type="SUPFAM" id="SSF46689">
    <property type="entry name" value="Homeodomain-like"/>
    <property type="match status" value="1"/>
</dbReference>
<comment type="subcellular location">
    <subcellularLocation>
        <location evidence="1 5 6">Nucleus</location>
    </subcellularLocation>
</comment>
<evidence type="ECO:0000313" key="8">
    <source>
        <dbReference type="EMBL" id="ESO01950.1"/>
    </source>
</evidence>
<protein>
    <recommendedName>
        <fullName evidence="7">Homeobox domain-containing protein</fullName>
    </recommendedName>
</protein>
<evidence type="ECO:0000256" key="4">
    <source>
        <dbReference type="ARBA" id="ARBA00023242"/>
    </source>
</evidence>
<evidence type="ECO:0000256" key="2">
    <source>
        <dbReference type="ARBA" id="ARBA00023125"/>
    </source>
</evidence>
<proteinExistence type="predicted"/>
<dbReference type="PANTHER" id="PTHR24333:SF5">
    <property type="entry name" value="VENT HOMEOBOX"/>
    <property type="match status" value="1"/>
</dbReference>
<keyword evidence="4 5" id="KW-0539">Nucleus</keyword>
<reference evidence="10" key="1">
    <citation type="submission" date="2012-12" db="EMBL/GenBank/DDBJ databases">
        <authorList>
            <person name="Hellsten U."/>
            <person name="Grimwood J."/>
            <person name="Chapman J.A."/>
            <person name="Shapiro H."/>
            <person name="Aerts A."/>
            <person name="Otillar R.P."/>
            <person name="Terry A.Y."/>
            <person name="Boore J.L."/>
            <person name="Simakov O."/>
            <person name="Marletaz F."/>
            <person name="Cho S.-J."/>
            <person name="Edsinger-Gonzales E."/>
            <person name="Havlak P."/>
            <person name="Kuo D.-H."/>
            <person name="Larsson T."/>
            <person name="Lv J."/>
            <person name="Arendt D."/>
            <person name="Savage R."/>
            <person name="Osoegawa K."/>
            <person name="de Jong P."/>
            <person name="Lindberg D.R."/>
            <person name="Seaver E.C."/>
            <person name="Weisblat D.A."/>
            <person name="Putnam N.H."/>
            <person name="Grigoriev I.V."/>
            <person name="Rokhsar D.S."/>
        </authorList>
    </citation>
    <scope>NUCLEOTIDE SEQUENCE</scope>
</reference>
<sequence>QKPRTAFTNYQLEELEKRFSLKKYVNQNDRDHIAMHLGLTSSQVITWFQNRRAKMKRDIDEWKAD</sequence>
<dbReference type="PRINTS" id="PR00031">
    <property type="entry name" value="HTHREPRESSR"/>
</dbReference>
<dbReference type="InParanoid" id="T1EHC2"/>
<dbReference type="EMBL" id="KB096742">
    <property type="protein sequence ID" value="ESO01950.1"/>
    <property type="molecule type" value="Genomic_DNA"/>
</dbReference>
<dbReference type="CDD" id="cd00086">
    <property type="entry name" value="homeodomain"/>
    <property type="match status" value="1"/>
</dbReference>
<keyword evidence="10" id="KW-1185">Reference proteome</keyword>
<dbReference type="GO" id="GO:0000981">
    <property type="term" value="F:DNA-binding transcription factor activity, RNA polymerase II-specific"/>
    <property type="evidence" value="ECO:0007669"/>
    <property type="project" value="InterPro"/>
</dbReference>
<organism evidence="9 10">
    <name type="scientific">Helobdella robusta</name>
    <name type="common">Californian leech</name>
    <dbReference type="NCBI Taxonomy" id="6412"/>
    <lineage>
        <taxon>Eukaryota</taxon>
        <taxon>Metazoa</taxon>
        <taxon>Spiralia</taxon>
        <taxon>Lophotrochozoa</taxon>
        <taxon>Annelida</taxon>
        <taxon>Clitellata</taxon>
        <taxon>Hirudinea</taxon>
        <taxon>Rhynchobdellida</taxon>
        <taxon>Glossiphoniidae</taxon>
        <taxon>Helobdella</taxon>
    </lineage>
</organism>
<name>T1EHC2_HELRO</name>
<dbReference type="OrthoDB" id="6159439at2759"/>
<evidence type="ECO:0000313" key="10">
    <source>
        <dbReference type="Proteomes" id="UP000015101"/>
    </source>
</evidence>
<evidence type="ECO:0000256" key="6">
    <source>
        <dbReference type="RuleBase" id="RU000682"/>
    </source>
</evidence>
<evidence type="ECO:0000256" key="3">
    <source>
        <dbReference type="ARBA" id="ARBA00023155"/>
    </source>
</evidence>
<evidence type="ECO:0000313" key="9">
    <source>
        <dbReference type="EnsemblMetazoa" id="HelroP127018"/>
    </source>
</evidence>
<dbReference type="Gene3D" id="1.10.10.60">
    <property type="entry name" value="Homeodomain-like"/>
    <property type="match status" value="1"/>
</dbReference>
<dbReference type="InterPro" id="IPR001356">
    <property type="entry name" value="HD"/>
</dbReference>
<keyword evidence="3 5" id="KW-0371">Homeobox</keyword>
<dbReference type="GO" id="GO:0003677">
    <property type="term" value="F:DNA binding"/>
    <property type="evidence" value="ECO:0007669"/>
    <property type="project" value="UniProtKB-UniRule"/>
</dbReference>
<dbReference type="EMBL" id="AMQM01000757">
    <property type="status" value="NOT_ANNOTATED_CDS"/>
    <property type="molecule type" value="Genomic_DNA"/>
</dbReference>
<feature type="DNA-binding region" description="Homeobox" evidence="5">
    <location>
        <begin position="3"/>
        <end position="59"/>
    </location>
</feature>
<dbReference type="GeneID" id="20195972"/>
<dbReference type="HOGENOM" id="CLU_049543_12_1_1"/>
<dbReference type="PROSITE" id="PS50071">
    <property type="entry name" value="HOMEOBOX_2"/>
    <property type="match status" value="1"/>
</dbReference>
<dbReference type="KEGG" id="hro:HELRODRAFT_127018"/>
<dbReference type="PROSITE" id="PS00027">
    <property type="entry name" value="HOMEOBOX_1"/>
    <property type="match status" value="1"/>
</dbReference>
<dbReference type="InterPro" id="IPR050848">
    <property type="entry name" value="Homeobox_TF"/>
</dbReference>
<dbReference type="AlphaFoldDB" id="T1EHC2"/>
<dbReference type="InterPro" id="IPR017970">
    <property type="entry name" value="Homeobox_CS"/>
</dbReference>
<reference evidence="8 10" key="2">
    <citation type="journal article" date="2013" name="Nature">
        <title>Insights into bilaterian evolution from three spiralian genomes.</title>
        <authorList>
            <person name="Simakov O."/>
            <person name="Marletaz F."/>
            <person name="Cho S.J."/>
            <person name="Edsinger-Gonzales E."/>
            <person name="Havlak P."/>
            <person name="Hellsten U."/>
            <person name="Kuo D.H."/>
            <person name="Larsson T."/>
            <person name="Lv J."/>
            <person name="Arendt D."/>
            <person name="Savage R."/>
            <person name="Osoegawa K."/>
            <person name="de Jong P."/>
            <person name="Grimwood J."/>
            <person name="Chapman J.A."/>
            <person name="Shapiro H."/>
            <person name="Aerts A."/>
            <person name="Otillar R.P."/>
            <person name="Terry A.Y."/>
            <person name="Boore J.L."/>
            <person name="Grigoriev I.V."/>
            <person name="Lindberg D.R."/>
            <person name="Seaver E.C."/>
            <person name="Weisblat D.A."/>
            <person name="Putnam N.H."/>
            <person name="Rokhsar D.S."/>
        </authorList>
    </citation>
    <scope>NUCLEOTIDE SEQUENCE</scope>
</reference>
<dbReference type="InterPro" id="IPR000047">
    <property type="entry name" value="HTH_motif"/>
</dbReference>
<reference evidence="9" key="3">
    <citation type="submission" date="2015-06" db="UniProtKB">
        <authorList>
            <consortium name="EnsemblMetazoa"/>
        </authorList>
    </citation>
    <scope>IDENTIFICATION</scope>
</reference>
<evidence type="ECO:0000259" key="7">
    <source>
        <dbReference type="PROSITE" id="PS50071"/>
    </source>
</evidence>
<gene>
    <name evidence="9" type="primary">20195972</name>
    <name evidence="8" type="ORF">HELRODRAFT_127018</name>
</gene>
<dbReference type="CTD" id="20195972"/>
<evidence type="ECO:0000256" key="1">
    <source>
        <dbReference type="ARBA" id="ARBA00004123"/>
    </source>
</evidence>
<evidence type="ECO:0000256" key="5">
    <source>
        <dbReference type="PROSITE-ProRule" id="PRU00108"/>
    </source>
</evidence>
<dbReference type="GO" id="GO:0005634">
    <property type="term" value="C:nucleus"/>
    <property type="evidence" value="ECO:0007669"/>
    <property type="project" value="UniProtKB-SubCell"/>
</dbReference>
<dbReference type="InterPro" id="IPR009057">
    <property type="entry name" value="Homeodomain-like_sf"/>
</dbReference>
<dbReference type="EnsemblMetazoa" id="HelroT127018">
    <property type="protein sequence ID" value="HelroP127018"/>
    <property type="gene ID" value="HelroG127018"/>
</dbReference>
<feature type="domain" description="Homeobox" evidence="7">
    <location>
        <begin position="1"/>
        <end position="58"/>
    </location>
</feature>
<accession>T1EHC2</accession>
<keyword evidence="2 5" id="KW-0238">DNA-binding</keyword>
<dbReference type="SMART" id="SM00389">
    <property type="entry name" value="HOX"/>
    <property type="match status" value="1"/>
</dbReference>
<dbReference type="Pfam" id="PF00046">
    <property type="entry name" value="Homeodomain"/>
    <property type="match status" value="1"/>
</dbReference>